<comment type="caution">
    <text evidence="1">The sequence shown here is derived from an EMBL/GenBank/DDBJ whole genome shotgun (WGS) entry which is preliminary data.</text>
</comment>
<dbReference type="Proteomes" id="UP000012164">
    <property type="component" value="Unassembled WGS sequence"/>
</dbReference>
<dbReference type="AlphaFoldDB" id="A0A0F6IHN0"/>
<organism evidence="1 2">
    <name type="scientific">Leptospira interrogans str. FPW1039</name>
    <dbReference type="NCBI Taxonomy" id="1193040"/>
    <lineage>
        <taxon>Bacteria</taxon>
        <taxon>Pseudomonadati</taxon>
        <taxon>Spirochaetota</taxon>
        <taxon>Spirochaetia</taxon>
        <taxon>Leptospirales</taxon>
        <taxon>Leptospiraceae</taxon>
        <taxon>Leptospira</taxon>
    </lineage>
</organism>
<proteinExistence type="predicted"/>
<dbReference type="EMBL" id="AKWR02000080">
    <property type="protein sequence ID" value="EMJ37555.1"/>
    <property type="molecule type" value="Genomic_DNA"/>
</dbReference>
<protein>
    <submittedName>
        <fullName evidence="1">Uncharacterized protein</fullName>
    </submittedName>
</protein>
<sequence>MNSKNNLLKIGKINNSNKNVLTQSIFLNELYSNFSIGG</sequence>
<name>A0A0F6IHN0_LEPIR</name>
<evidence type="ECO:0000313" key="2">
    <source>
        <dbReference type="Proteomes" id="UP000012164"/>
    </source>
</evidence>
<evidence type="ECO:0000313" key="1">
    <source>
        <dbReference type="EMBL" id="EMJ37555.1"/>
    </source>
</evidence>
<gene>
    <name evidence="1" type="ORF">LEP1GSC079_0520</name>
</gene>
<reference evidence="1 2" key="1">
    <citation type="submission" date="2013-01" db="EMBL/GenBank/DDBJ databases">
        <authorList>
            <person name="Harkins D.M."/>
            <person name="Durkin A.S."/>
            <person name="Brinkac L.M."/>
            <person name="Haft D.H."/>
            <person name="Selengut J.D."/>
            <person name="Sanka R."/>
            <person name="DePew J."/>
            <person name="Purushe J."/>
            <person name="Peacock S.J."/>
            <person name="Thaipadungpanit J."/>
            <person name="Wuthiekanun V.W."/>
            <person name="Day N.P."/>
            <person name="Vinetz J.M."/>
            <person name="Sutton G.G."/>
            <person name="Nierman W.C."/>
            <person name="Fouts D.E."/>
        </authorList>
    </citation>
    <scope>NUCLEOTIDE SEQUENCE [LARGE SCALE GENOMIC DNA]</scope>
    <source>
        <strain evidence="1 2">FPW1039</strain>
    </source>
</reference>
<accession>A0A0F6IHN0</accession>